<keyword evidence="5" id="KW-1185">Reference proteome</keyword>
<dbReference type="AlphaFoldDB" id="A0A372IPX2"/>
<dbReference type="Proteomes" id="UP000264702">
    <property type="component" value="Unassembled WGS sequence"/>
</dbReference>
<reference evidence="4 5" key="1">
    <citation type="submission" date="2018-08" db="EMBL/GenBank/DDBJ databases">
        <title>Acidipila sp. 4G-K13, an acidobacterium isolated from forest soil.</title>
        <authorList>
            <person name="Gao Z.-H."/>
            <person name="Qiu L.-H."/>
        </authorList>
    </citation>
    <scope>NUCLEOTIDE SEQUENCE [LARGE SCALE GENOMIC DNA]</scope>
    <source>
        <strain evidence="4 5">4G-K13</strain>
    </source>
</reference>
<dbReference type="PANTHER" id="PTHR44591:SF3">
    <property type="entry name" value="RESPONSE REGULATORY DOMAIN-CONTAINING PROTEIN"/>
    <property type="match status" value="1"/>
</dbReference>
<gene>
    <name evidence="4" type="ORF">D0Y96_09885</name>
</gene>
<dbReference type="RefSeq" id="WP_117299210.1">
    <property type="nucleotide sequence ID" value="NZ_QVQT02000003.1"/>
</dbReference>
<dbReference type="InterPro" id="IPR050595">
    <property type="entry name" value="Bact_response_regulator"/>
</dbReference>
<comment type="caution">
    <text evidence="4">The sequence shown here is derived from an EMBL/GenBank/DDBJ whole genome shotgun (WGS) entry which is preliminary data.</text>
</comment>
<dbReference type="Pfam" id="PF00072">
    <property type="entry name" value="Response_reg"/>
    <property type="match status" value="1"/>
</dbReference>
<feature type="domain" description="Response regulatory" evidence="3">
    <location>
        <begin position="2"/>
        <end position="119"/>
    </location>
</feature>
<protein>
    <submittedName>
        <fullName evidence="4">Response regulator</fullName>
    </submittedName>
</protein>
<organism evidence="4 5">
    <name type="scientific">Paracidobacterium acidisoli</name>
    <dbReference type="NCBI Taxonomy" id="2303751"/>
    <lineage>
        <taxon>Bacteria</taxon>
        <taxon>Pseudomonadati</taxon>
        <taxon>Acidobacteriota</taxon>
        <taxon>Terriglobia</taxon>
        <taxon>Terriglobales</taxon>
        <taxon>Acidobacteriaceae</taxon>
        <taxon>Paracidobacterium</taxon>
    </lineage>
</organism>
<evidence type="ECO:0000256" key="2">
    <source>
        <dbReference type="PROSITE-ProRule" id="PRU00169"/>
    </source>
</evidence>
<dbReference type="InterPro" id="IPR001789">
    <property type="entry name" value="Sig_transdc_resp-reg_receiver"/>
</dbReference>
<dbReference type="InterPro" id="IPR011006">
    <property type="entry name" value="CheY-like_superfamily"/>
</dbReference>
<name>A0A372IPX2_9BACT</name>
<dbReference type="PROSITE" id="PS50110">
    <property type="entry name" value="RESPONSE_REGULATORY"/>
    <property type="match status" value="1"/>
</dbReference>
<dbReference type="GO" id="GO:0000160">
    <property type="term" value="P:phosphorelay signal transduction system"/>
    <property type="evidence" value="ECO:0007669"/>
    <property type="project" value="InterPro"/>
</dbReference>
<evidence type="ECO:0000256" key="1">
    <source>
        <dbReference type="ARBA" id="ARBA00022553"/>
    </source>
</evidence>
<dbReference type="OrthoDB" id="9800897at2"/>
<evidence type="ECO:0000313" key="4">
    <source>
        <dbReference type="EMBL" id="RFU17012.1"/>
    </source>
</evidence>
<feature type="modified residue" description="4-aspartylphosphate" evidence="2">
    <location>
        <position position="52"/>
    </location>
</feature>
<sequence>MRALIVDDSQFIRSYLRALLEVHGIVCEAAGDGAAGLDCVRRFGPYRVALIDWNMPGMSGLEMVQALRQDPALDGMKIVMVTTEAENDHIEAALHAGADEYLMKPFDEAGLIDKLQMVGVVEA</sequence>
<proteinExistence type="predicted"/>
<keyword evidence="1 2" id="KW-0597">Phosphoprotein</keyword>
<dbReference type="EMBL" id="QVQT01000003">
    <property type="protein sequence ID" value="RFU17012.1"/>
    <property type="molecule type" value="Genomic_DNA"/>
</dbReference>
<evidence type="ECO:0000313" key="5">
    <source>
        <dbReference type="Proteomes" id="UP000264702"/>
    </source>
</evidence>
<dbReference type="PANTHER" id="PTHR44591">
    <property type="entry name" value="STRESS RESPONSE REGULATOR PROTEIN 1"/>
    <property type="match status" value="1"/>
</dbReference>
<dbReference type="SMART" id="SM00448">
    <property type="entry name" value="REC"/>
    <property type="match status" value="1"/>
</dbReference>
<accession>A0A372IPX2</accession>
<evidence type="ECO:0000259" key="3">
    <source>
        <dbReference type="PROSITE" id="PS50110"/>
    </source>
</evidence>
<dbReference type="SUPFAM" id="SSF52172">
    <property type="entry name" value="CheY-like"/>
    <property type="match status" value="1"/>
</dbReference>
<dbReference type="Gene3D" id="3.40.50.2300">
    <property type="match status" value="1"/>
</dbReference>